<feature type="coiled-coil region" evidence="1">
    <location>
        <begin position="301"/>
        <end position="412"/>
    </location>
</feature>
<dbReference type="AlphaFoldDB" id="A0A448U925"/>
<keyword evidence="1" id="KW-0175">Coiled coil</keyword>
<evidence type="ECO:0000313" key="3">
    <source>
        <dbReference type="Proteomes" id="UP000268229"/>
    </source>
</evidence>
<name>A0A448U925_9NEIS</name>
<dbReference type="Gene3D" id="3.40.50.300">
    <property type="entry name" value="P-loop containing nucleotide triphosphate hydrolases"/>
    <property type="match status" value="1"/>
</dbReference>
<evidence type="ECO:0000256" key="1">
    <source>
        <dbReference type="SAM" id="Coils"/>
    </source>
</evidence>
<proteinExistence type="predicted"/>
<dbReference type="OrthoDB" id="8914008at2"/>
<gene>
    <name evidence="2" type="ORF">NCTC12227_00040</name>
</gene>
<dbReference type="KEGG" id="nani:NCTC12227_00040"/>
<keyword evidence="3" id="KW-1185">Reference proteome</keyword>
<organism evidence="2 3">
    <name type="scientific">Neisseria animaloris</name>
    <dbReference type="NCBI Taxonomy" id="326522"/>
    <lineage>
        <taxon>Bacteria</taxon>
        <taxon>Pseudomonadati</taxon>
        <taxon>Pseudomonadota</taxon>
        <taxon>Betaproteobacteria</taxon>
        <taxon>Neisseriales</taxon>
        <taxon>Neisseriaceae</taxon>
        <taxon>Neisseria</taxon>
    </lineage>
</organism>
<dbReference type="EMBL" id="LR134516">
    <property type="protein sequence ID" value="VEJ20339.1"/>
    <property type="molecule type" value="Genomic_DNA"/>
</dbReference>
<evidence type="ECO:0000313" key="2">
    <source>
        <dbReference type="EMBL" id="VEJ20339.1"/>
    </source>
</evidence>
<accession>A0A448U925</accession>
<dbReference type="RefSeq" id="WP_126303632.1">
    <property type="nucleotide sequence ID" value="NZ_LR134516.1"/>
</dbReference>
<dbReference type="InterPro" id="IPR027417">
    <property type="entry name" value="P-loop_NTPase"/>
</dbReference>
<protein>
    <submittedName>
        <fullName evidence="2">Uncharacterized protein</fullName>
    </submittedName>
</protein>
<reference evidence="2 3" key="1">
    <citation type="submission" date="2018-12" db="EMBL/GenBank/DDBJ databases">
        <authorList>
            <consortium name="Pathogen Informatics"/>
        </authorList>
    </citation>
    <scope>NUCLEOTIDE SEQUENCE [LARGE SCALE GENOMIC DNA]</scope>
    <source>
        <strain evidence="2 3">NCTC12227</strain>
    </source>
</reference>
<sequence length="530" mass="61694">MAKILIVGHQHSNYQAVEQLLYSHGMGHALPSKRDGMSPLEIDSLLARSARPSLYTPHRYETEQQLHIEAAWYGLAMDLFLGNIDQSFWGWADPEANSLLNYWRDIDSSMHFILVYDQPNSVLTRAPQMLTESVIAQKLQEWLTYNESLLNFYLHNKNRCLLIHSQQAQLSIKKYLKKISHHIGAQWTTQENKSHKQPQLFKPSKDKNFELSVHTENNSQTNLAAYLADALIHENVDVIELYKKLQDNSNLPLKSDLCKKNNRQLVMGAWQTMMLQHQEIASLMTNSLADKDNISLLSKQLQSTKKECENIHLHYNQVEEQLKATRKIADEYKQKHDIHMQEKLKLEKEKSDLASKIDLFTQQAEADKQNLQQLKNTQSSIEKENSLLLEQLHFVQEELEKIYLEKQRLTARPVYYGAADRVRSQLPYQLGAVMIQQSKSFSGCIKMPFELLRTAKRVNKEQQTCEQNLPPVHFYNDASDIDRIHKHLSYQLGQNLLTYIRNPLRWLAMPFVLANTARKFKKQKSTNKFI</sequence>
<dbReference type="Proteomes" id="UP000268229">
    <property type="component" value="Chromosome"/>
</dbReference>